<evidence type="ECO:0000313" key="3">
    <source>
        <dbReference type="Proteomes" id="UP000613768"/>
    </source>
</evidence>
<name>A0AAW3ZP70_9GAMM</name>
<dbReference type="Proteomes" id="UP000613768">
    <property type="component" value="Unassembled WGS sequence"/>
</dbReference>
<keyword evidence="3" id="KW-1185">Reference proteome</keyword>
<sequence>GRPEVVANSANQPVWRAKNYAFHREVMQQGGSFGALNLGFPGQYYDAETNLYYNWHRYYDPSTGRYTQADPIGLAGGVNTYGYAVSRPTAFVDPNGLQVIDPITGVEVGRFIVDSRGNTIVEPVGGKTIPYPPFKLDSPDTHTCYANGSNAYRLNPQGHANNPQPHGHAHLPGTGPARRGQGVSLNVRGQVVPPNSPGAHIPLRSTLGAYGAIGVFQMIFHEYVNSRVCAADPCACGPCA</sequence>
<reference evidence="2 3" key="1">
    <citation type="submission" date="2020-09" db="EMBL/GenBank/DDBJ databases">
        <title>Pseudoxanthomonas sp. CAU 1598 isolated from sand of Yaerae Beach.</title>
        <authorList>
            <person name="Kim W."/>
        </authorList>
    </citation>
    <scope>NUCLEOTIDE SEQUENCE [LARGE SCALE GENOMIC DNA]</scope>
    <source>
        <strain evidence="2 3">CAU 1598</strain>
    </source>
</reference>
<dbReference type="RefSeq" id="WP_192031395.1">
    <property type="nucleotide sequence ID" value="NZ_JACYTR010000075.1"/>
</dbReference>
<dbReference type="InterPro" id="IPR050708">
    <property type="entry name" value="T6SS_VgrG/RHS"/>
</dbReference>
<dbReference type="PANTHER" id="PTHR32305">
    <property type="match status" value="1"/>
</dbReference>
<organism evidence="2 3">
    <name type="scientific">Pseudomarimonas arenosa</name>
    <dbReference type="NCBI Taxonomy" id="2774145"/>
    <lineage>
        <taxon>Bacteria</taxon>
        <taxon>Pseudomonadati</taxon>
        <taxon>Pseudomonadota</taxon>
        <taxon>Gammaproteobacteria</taxon>
        <taxon>Lysobacterales</taxon>
        <taxon>Lysobacteraceae</taxon>
        <taxon>Pseudomarimonas</taxon>
    </lineage>
</organism>
<comment type="caution">
    <text evidence="2">The sequence shown here is derived from an EMBL/GenBank/DDBJ whole genome shotgun (WGS) entry which is preliminary data.</text>
</comment>
<proteinExistence type="predicted"/>
<evidence type="ECO:0000313" key="2">
    <source>
        <dbReference type="EMBL" id="MBD8527973.1"/>
    </source>
</evidence>
<feature type="region of interest" description="Disordered" evidence="1">
    <location>
        <begin position="157"/>
        <end position="181"/>
    </location>
</feature>
<dbReference type="Gene3D" id="2.180.10.10">
    <property type="entry name" value="RHS repeat-associated core"/>
    <property type="match status" value="1"/>
</dbReference>
<dbReference type="EMBL" id="JACYTR010000075">
    <property type="protein sequence ID" value="MBD8527973.1"/>
    <property type="molecule type" value="Genomic_DNA"/>
</dbReference>
<dbReference type="AlphaFoldDB" id="A0AAW3ZP70"/>
<protein>
    <submittedName>
        <fullName evidence="2">RHS repeat-associated core domain-containing protein</fullName>
    </submittedName>
</protein>
<accession>A0AAW3ZP70</accession>
<feature type="non-terminal residue" evidence="2">
    <location>
        <position position="1"/>
    </location>
</feature>
<gene>
    <name evidence="2" type="ORF">IFO71_19675</name>
</gene>
<dbReference type="PRINTS" id="PR00394">
    <property type="entry name" value="RHSPROTEIN"/>
</dbReference>
<dbReference type="InterPro" id="IPR022385">
    <property type="entry name" value="Rhs_assc_core"/>
</dbReference>
<dbReference type="NCBIfam" id="TIGR03696">
    <property type="entry name" value="Rhs_assc_core"/>
    <property type="match status" value="1"/>
</dbReference>
<dbReference type="PANTHER" id="PTHR32305:SF15">
    <property type="entry name" value="PROTEIN RHSA-RELATED"/>
    <property type="match status" value="1"/>
</dbReference>
<evidence type="ECO:0000256" key="1">
    <source>
        <dbReference type="SAM" id="MobiDB-lite"/>
    </source>
</evidence>